<dbReference type="PROSITE" id="PS01248">
    <property type="entry name" value="EGF_LAM_1"/>
    <property type="match status" value="1"/>
</dbReference>
<dbReference type="FunFam" id="2.10.25.10:FF:000188">
    <property type="entry name" value="Laminin subunit gamma 2"/>
    <property type="match status" value="1"/>
</dbReference>
<evidence type="ECO:0000256" key="5">
    <source>
        <dbReference type="ARBA" id="ARBA00023292"/>
    </source>
</evidence>
<evidence type="ECO:0000256" key="1">
    <source>
        <dbReference type="ARBA" id="ARBA00022729"/>
    </source>
</evidence>
<reference evidence="9" key="1">
    <citation type="submission" date="2017-10" db="EMBL/GenBank/DDBJ databases">
        <title>Rapid genome shrinkage in a self-fertile nematode reveals novel sperm competition proteins.</title>
        <authorList>
            <person name="Yin D."/>
            <person name="Schwarz E.M."/>
            <person name="Thomas C.G."/>
            <person name="Felde R.L."/>
            <person name="Korf I.F."/>
            <person name="Cutter A.D."/>
            <person name="Schartner C.M."/>
            <person name="Ralston E.J."/>
            <person name="Meyer B.J."/>
            <person name="Haag E.S."/>
        </authorList>
    </citation>
    <scope>NUCLEOTIDE SEQUENCE [LARGE SCALE GENOMIC DNA]</scope>
    <source>
        <strain evidence="9">JU1422</strain>
    </source>
</reference>
<dbReference type="InterPro" id="IPR050440">
    <property type="entry name" value="Laminin/Netrin_ECM"/>
</dbReference>
<keyword evidence="9" id="KW-1185">Reference proteome</keyword>
<evidence type="ECO:0000313" key="9">
    <source>
        <dbReference type="Proteomes" id="UP000230233"/>
    </source>
</evidence>
<keyword evidence="4" id="KW-0325">Glycoprotein</keyword>
<keyword evidence="1" id="KW-0732">Signal</keyword>
<dbReference type="GO" id="GO:0005604">
    <property type="term" value="C:basement membrane"/>
    <property type="evidence" value="ECO:0007669"/>
    <property type="project" value="UniProtKB-ARBA"/>
</dbReference>
<dbReference type="EMBL" id="PDUG01000005">
    <property type="protein sequence ID" value="PIC27867.1"/>
    <property type="molecule type" value="Genomic_DNA"/>
</dbReference>
<dbReference type="CDD" id="cd00055">
    <property type="entry name" value="EGF_Lam"/>
    <property type="match status" value="1"/>
</dbReference>
<feature type="disulfide bond" evidence="6">
    <location>
        <begin position="20"/>
        <end position="34"/>
    </location>
</feature>
<dbReference type="PANTHER" id="PTHR10574">
    <property type="entry name" value="NETRIN/LAMININ-RELATED"/>
    <property type="match status" value="1"/>
</dbReference>
<evidence type="ECO:0000256" key="4">
    <source>
        <dbReference type="ARBA" id="ARBA00023180"/>
    </source>
</evidence>
<name>A0A2G5TKS8_9PELO</name>
<dbReference type="InterPro" id="IPR056863">
    <property type="entry name" value="LMN_ATRN_NET-like_EGF"/>
</dbReference>
<comment type="caution">
    <text evidence="8">The sequence shown here is derived from an EMBL/GenBank/DDBJ whole genome shotgun (WGS) entry which is preliminary data.</text>
</comment>
<proteinExistence type="predicted"/>
<gene>
    <name evidence="8" type="primary">Cni-VC5.2</name>
    <name evidence="8" type="synonym">Cnig_chr_V.g19986</name>
    <name evidence="8" type="ORF">B9Z55_019986</name>
</gene>
<sequence>MDGMCQNCQGNTVGDHCELCDVGYFGDPTKEKECKKCPCPKNGECSYNTFSNRIECNDCPKGHIGERCEDSETSYQPYTTEASTITLVDNQL</sequence>
<dbReference type="Gene3D" id="2.10.25.10">
    <property type="entry name" value="Laminin"/>
    <property type="match status" value="2"/>
</dbReference>
<dbReference type="PROSITE" id="PS50027">
    <property type="entry name" value="EGF_LAM_2"/>
    <property type="match status" value="1"/>
</dbReference>
<evidence type="ECO:0000256" key="3">
    <source>
        <dbReference type="ARBA" id="ARBA00023157"/>
    </source>
</evidence>
<dbReference type="GO" id="GO:0009887">
    <property type="term" value="P:animal organ morphogenesis"/>
    <property type="evidence" value="ECO:0007669"/>
    <property type="project" value="TreeGrafter"/>
</dbReference>
<evidence type="ECO:0000259" key="7">
    <source>
        <dbReference type="PROSITE" id="PS50027"/>
    </source>
</evidence>
<comment type="caution">
    <text evidence="6">Lacks conserved residue(s) required for the propagation of feature annotation.</text>
</comment>
<dbReference type="GO" id="GO:0009888">
    <property type="term" value="P:tissue development"/>
    <property type="evidence" value="ECO:0007669"/>
    <property type="project" value="TreeGrafter"/>
</dbReference>
<dbReference type="AlphaFoldDB" id="A0A2G5TKS8"/>
<evidence type="ECO:0000313" key="8">
    <source>
        <dbReference type="EMBL" id="PIC27867.1"/>
    </source>
</evidence>
<dbReference type="InterPro" id="IPR002049">
    <property type="entry name" value="LE_dom"/>
</dbReference>
<keyword evidence="2" id="KW-0677">Repeat</keyword>
<feature type="disulfide bond" evidence="6">
    <location>
        <begin position="8"/>
        <end position="17"/>
    </location>
</feature>
<protein>
    <recommendedName>
        <fullName evidence="7">Laminin EGF-like domain-containing protein</fullName>
    </recommendedName>
</protein>
<dbReference type="Proteomes" id="UP000230233">
    <property type="component" value="Chromosome V"/>
</dbReference>
<accession>A0A2G5TKS8</accession>
<dbReference type="OrthoDB" id="5985440at2759"/>
<dbReference type="Pfam" id="PF24973">
    <property type="entry name" value="EGF_LMN_ATRN"/>
    <property type="match status" value="1"/>
</dbReference>
<feature type="domain" description="Laminin EGF-like" evidence="7">
    <location>
        <begin position="1"/>
        <end position="36"/>
    </location>
</feature>
<dbReference type="PANTHER" id="PTHR10574:SF406">
    <property type="entry name" value="LAMININ SUBUNIT ALPHA 5"/>
    <property type="match status" value="1"/>
</dbReference>
<evidence type="ECO:0000256" key="2">
    <source>
        <dbReference type="ARBA" id="ARBA00022737"/>
    </source>
</evidence>
<evidence type="ECO:0000256" key="6">
    <source>
        <dbReference type="PROSITE-ProRule" id="PRU00460"/>
    </source>
</evidence>
<organism evidence="8 9">
    <name type="scientific">Caenorhabditis nigoni</name>
    <dbReference type="NCBI Taxonomy" id="1611254"/>
    <lineage>
        <taxon>Eukaryota</taxon>
        <taxon>Metazoa</taxon>
        <taxon>Ecdysozoa</taxon>
        <taxon>Nematoda</taxon>
        <taxon>Chromadorea</taxon>
        <taxon>Rhabditida</taxon>
        <taxon>Rhabditina</taxon>
        <taxon>Rhabditomorpha</taxon>
        <taxon>Rhabditoidea</taxon>
        <taxon>Rhabditidae</taxon>
        <taxon>Peloderinae</taxon>
        <taxon>Caenorhabditis</taxon>
    </lineage>
</organism>
<keyword evidence="5 6" id="KW-0424">Laminin EGF-like domain</keyword>
<dbReference type="SUPFAM" id="SSF57196">
    <property type="entry name" value="EGF/Laminin"/>
    <property type="match status" value="1"/>
</dbReference>
<keyword evidence="3 6" id="KW-1015">Disulfide bond</keyword>